<evidence type="ECO:0000256" key="1">
    <source>
        <dbReference type="SAM" id="SignalP"/>
    </source>
</evidence>
<reference evidence="2 3" key="1">
    <citation type="journal article" date="2022" name="Int. J. Syst. Evol. Microbiol.">
        <title>Noviherbaspirillum aridicola sp. nov., isolated from an arid soil in Pakistan.</title>
        <authorList>
            <person name="Khan I.U."/>
            <person name="Saqib M."/>
            <person name="Amin A."/>
            <person name="Hussain F."/>
            <person name="Li L."/>
            <person name="Liu Y.H."/>
            <person name="Fang B.Z."/>
            <person name="Ahmed I."/>
            <person name="Li W.J."/>
        </authorList>
    </citation>
    <scope>NUCLEOTIDE SEQUENCE [LARGE SCALE GENOMIC DNA]</scope>
    <source>
        <strain evidence="2 3">NCCP-691</strain>
    </source>
</reference>
<evidence type="ECO:0000313" key="3">
    <source>
        <dbReference type="Proteomes" id="UP000887222"/>
    </source>
</evidence>
<gene>
    <name evidence="2" type="ORF">NCCP691_37350</name>
</gene>
<protein>
    <submittedName>
        <fullName evidence="2">Uncharacterized protein</fullName>
    </submittedName>
</protein>
<keyword evidence="3" id="KW-1185">Reference proteome</keyword>
<organism evidence="2 3">
    <name type="scientific">Noviherbaspirillum aridicola</name>
    <dbReference type="NCBI Taxonomy" id="2849687"/>
    <lineage>
        <taxon>Bacteria</taxon>
        <taxon>Pseudomonadati</taxon>
        <taxon>Pseudomonadota</taxon>
        <taxon>Betaproteobacteria</taxon>
        <taxon>Burkholderiales</taxon>
        <taxon>Oxalobacteraceae</taxon>
        <taxon>Noviherbaspirillum</taxon>
    </lineage>
</organism>
<dbReference type="Proteomes" id="UP000887222">
    <property type="component" value="Unassembled WGS sequence"/>
</dbReference>
<feature type="chain" id="PRO_5046653393" evidence="1">
    <location>
        <begin position="26"/>
        <end position="76"/>
    </location>
</feature>
<sequence length="76" mass="8606">MQEDNMTVLLILLAAAALFAAIHHAAPLLALDDDWERSLPPAVEDLELLLTAGDEHEDDRGWVLWRPDFNQKKVFL</sequence>
<feature type="signal peptide" evidence="1">
    <location>
        <begin position="1"/>
        <end position="25"/>
    </location>
</feature>
<name>A0ABQ4Q9R6_9BURK</name>
<dbReference type="EMBL" id="BPMK01000020">
    <property type="protein sequence ID" value="GIZ53721.1"/>
    <property type="molecule type" value="Genomic_DNA"/>
</dbReference>
<accession>A0ABQ4Q9R6</accession>
<proteinExistence type="predicted"/>
<comment type="caution">
    <text evidence="2">The sequence shown here is derived from an EMBL/GenBank/DDBJ whole genome shotgun (WGS) entry which is preliminary data.</text>
</comment>
<evidence type="ECO:0000313" key="2">
    <source>
        <dbReference type="EMBL" id="GIZ53721.1"/>
    </source>
</evidence>
<keyword evidence="1" id="KW-0732">Signal</keyword>